<dbReference type="Gene3D" id="2.30.38.10">
    <property type="entry name" value="Luciferase, Domain 3"/>
    <property type="match status" value="1"/>
</dbReference>
<organism evidence="4 5">
    <name type="scientific">Nonomuraea monospora</name>
    <dbReference type="NCBI Taxonomy" id="568818"/>
    <lineage>
        <taxon>Bacteria</taxon>
        <taxon>Bacillati</taxon>
        <taxon>Actinomycetota</taxon>
        <taxon>Actinomycetes</taxon>
        <taxon>Streptosporangiales</taxon>
        <taxon>Streptosporangiaceae</taxon>
        <taxon>Nonomuraea</taxon>
    </lineage>
</organism>
<dbReference type="Gene3D" id="3.40.50.980">
    <property type="match status" value="2"/>
</dbReference>
<dbReference type="CDD" id="cd02142">
    <property type="entry name" value="McbC_SagB-like_oxidoreductase"/>
    <property type="match status" value="1"/>
</dbReference>
<dbReference type="InterPro" id="IPR009081">
    <property type="entry name" value="PP-bd_ACP"/>
</dbReference>
<dbReference type="EMBL" id="BAAAQX010000041">
    <property type="protein sequence ID" value="GAA2214522.1"/>
    <property type="molecule type" value="Genomic_DNA"/>
</dbReference>
<feature type="domain" description="Carrier" evidence="3">
    <location>
        <begin position="952"/>
        <end position="1027"/>
    </location>
</feature>
<dbReference type="SUPFAM" id="SSF53474">
    <property type="entry name" value="alpha/beta-Hydrolases"/>
    <property type="match status" value="1"/>
</dbReference>
<dbReference type="SUPFAM" id="SSF47336">
    <property type="entry name" value="ACP-like"/>
    <property type="match status" value="1"/>
</dbReference>
<gene>
    <name evidence="4" type="ORF">GCM10009850_099870</name>
</gene>
<dbReference type="InterPro" id="IPR020806">
    <property type="entry name" value="PKS_PP-bd"/>
</dbReference>
<dbReference type="NCBIfam" id="TIGR01733">
    <property type="entry name" value="AA-adenyl-dom"/>
    <property type="match status" value="1"/>
</dbReference>
<evidence type="ECO:0000256" key="2">
    <source>
        <dbReference type="ARBA" id="ARBA00022553"/>
    </source>
</evidence>
<dbReference type="InterPro" id="IPR000873">
    <property type="entry name" value="AMP-dep_synth/lig_dom"/>
</dbReference>
<evidence type="ECO:0000313" key="4">
    <source>
        <dbReference type="EMBL" id="GAA2214522.1"/>
    </source>
</evidence>
<dbReference type="PROSITE" id="PS00012">
    <property type="entry name" value="PHOSPHOPANTETHEINE"/>
    <property type="match status" value="1"/>
</dbReference>
<dbReference type="PROSITE" id="PS00455">
    <property type="entry name" value="AMP_BINDING"/>
    <property type="match status" value="1"/>
</dbReference>
<dbReference type="PANTHER" id="PTHR45527:SF1">
    <property type="entry name" value="FATTY ACID SYNTHASE"/>
    <property type="match status" value="1"/>
</dbReference>
<dbReference type="Proteomes" id="UP001499843">
    <property type="component" value="Unassembled WGS sequence"/>
</dbReference>
<evidence type="ECO:0000313" key="5">
    <source>
        <dbReference type="Proteomes" id="UP001499843"/>
    </source>
</evidence>
<dbReference type="InterPro" id="IPR020802">
    <property type="entry name" value="TesA-like"/>
</dbReference>
<keyword evidence="5" id="KW-1185">Reference proteome</keyword>
<dbReference type="InterPro" id="IPR045851">
    <property type="entry name" value="AMP-bd_C_sf"/>
</dbReference>
<dbReference type="Pfam" id="PF00550">
    <property type="entry name" value="PP-binding"/>
    <property type="match status" value="1"/>
</dbReference>
<dbReference type="Pfam" id="PF00975">
    <property type="entry name" value="Thioesterase"/>
    <property type="match status" value="1"/>
</dbReference>
<dbReference type="SMART" id="SM00823">
    <property type="entry name" value="PKS_PP"/>
    <property type="match status" value="1"/>
</dbReference>
<dbReference type="Gene3D" id="3.40.50.1820">
    <property type="entry name" value="alpha/beta hydrolase"/>
    <property type="match status" value="1"/>
</dbReference>
<dbReference type="SUPFAM" id="SSF56801">
    <property type="entry name" value="Acetyl-CoA synthetase-like"/>
    <property type="match status" value="1"/>
</dbReference>
<proteinExistence type="predicted"/>
<dbReference type="InterPro" id="IPR036736">
    <property type="entry name" value="ACP-like_sf"/>
</dbReference>
<keyword evidence="1" id="KW-0596">Phosphopantetheine</keyword>
<evidence type="ECO:0000259" key="3">
    <source>
        <dbReference type="PROSITE" id="PS50075"/>
    </source>
</evidence>
<dbReference type="RefSeq" id="WP_344492218.1">
    <property type="nucleotide sequence ID" value="NZ_BAAAQX010000041.1"/>
</dbReference>
<dbReference type="PANTHER" id="PTHR45527">
    <property type="entry name" value="NONRIBOSOMAL PEPTIDE SYNTHETASE"/>
    <property type="match status" value="1"/>
</dbReference>
<dbReference type="InterPro" id="IPR001031">
    <property type="entry name" value="Thioesterase"/>
</dbReference>
<dbReference type="Gene3D" id="3.40.109.10">
    <property type="entry name" value="NADH Oxidase"/>
    <property type="match status" value="1"/>
</dbReference>
<accession>A0ABP5PSF2</accession>
<name>A0ABP5PSF2_9ACTN</name>
<dbReference type="PROSITE" id="PS50075">
    <property type="entry name" value="CARRIER"/>
    <property type="match status" value="1"/>
</dbReference>
<dbReference type="InterPro" id="IPR000415">
    <property type="entry name" value="Nitroreductase-like"/>
</dbReference>
<evidence type="ECO:0000256" key="1">
    <source>
        <dbReference type="ARBA" id="ARBA00022450"/>
    </source>
</evidence>
<dbReference type="Pfam" id="PF00501">
    <property type="entry name" value="AMP-binding"/>
    <property type="match status" value="1"/>
</dbReference>
<dbReference type="InterPro" id="IPR010071">
    <property type="entry name" value="AA_adenyl_dom"/>
</dbReference>
<keyword evidence="2" id="KW-0597">Phosphoprotein</keyword>
<dbReference type="Gene3D" id="3.30.300.30">
    <property type="match status" value="2"/>
</dbReference>
<comment type="caution">
    <text evidence="4">The sequence shown here is derived from an EMBL/GenBank/DDBJ whole genome shotgun (WGS) entry which is preliminary data.</text>
</comment>
<reference evidence="5" key="1">
    <citation type="journal article" date="2019" name="Int. J. Syst. Evol. Microbiol.">
        <title>The Global Catalogue of Microorganisms (GCM) 10K type strain sequencing project: providing services to taxonomists for standard genome sequencing and annotation.</title>
        <authorList>
            <consortium name="The Broad Institute Genomics Platform"/>
            <consortium name="The Broad Institute Genome Sequencing Center for Infectious Disease"/>
            <person name="Wu L."/>
            <person name="Ma J."/>
        </authorList>
    </citation>
    <scope>NUCLEOTIDE SEQUENCE [LARGE SCALE GENOMIC DNA]</scope>
    <source>
        <strain evidence="5">JCM 16114</strain>
    </source>
</reference>
<dbReference type="CDD" id="cd05930">
    <property type="entry name" value="A_NRPS"/>
    <property type="match status" value="1"/>
</dbReference>
<dbReference type="SMART" id="SM00824">
    <property type="entry name" value="PKS_TE"/>
    <property type="match status" value="1"/>
</dbReference>
<dbReference type="Gene3D" id="1.10.1200.10">
    <property type="entry name" value="ACP-like"/>
    <property type="match status" value="1"/>
</dbReference>
<dbReference type="InterPro" id="IPR020845">
    <property type="entry name" value="AMP-binding_CS"/>
</dbReference>
<dbReference type="InterPro" id="IPR006162">
    <property type="entry name" value="Ppantetheine_attach_site"/>
</dbReference>
<dbReference type="InterPro" id="IPR029058">
    <property type="entry name" value="AB_hydrolase_fold"/>
</dbReference>
<sequence>MITVPSVRPARPRLPVGVGACLPDLLLQQAESRPDAIAVTGASVSTSAGAGAGLNAGADAGAGVSLSAGAGVSLTFRELARAAGRLAARLRALSAGPDDRVGLYAEPSPDLVTGVWGILMAGAAYLPLSPDYPRDRVRFMIEDSRATIIVTQDHLVRELSLLVPPGTRIVALGDTRDGPQLDAAPWRPRSLAYVIYTSGSTGRPKGVMIEHHSIASQLRWMHTCGHVGPHTTVLQKTPASFDAAQWEILAPAFGARVVTAPPGGHRDPHALIAAMAEHDVTTLQCVPTLLEALVETGGLSRCAALTRVFSGGEALTRRLARDFFAALPGASLINLYGPTECTINATAHVVDPGQARDGDGTLPIGVPVDNTHCFVLDEDLAPVDIGETGELYIGGAQLARGYLDRPGQTRQRFVPSPFVPTQRLYRTGDLAYWNPDGTLQFAGRADDQVKLRGHRIELGEVARAAERHPWVRRAAAVVVPDQRTGAPHLVVSAELNPREAALMDQSHQSAHHRSKADRFQVRAQLAGAGLRPDLAGRDAVALRGRREPAEQRRAAFARKTYRFYEGGPVTRADLLALLAPRPPAALSRDLDDLGPDELGRILRWFGQFRSDRRLLPKYAYASPGALYATQLYLETSGLPGLAAGLYYYHPVEHALVRIGPAALPKDARLLVHLSGRRAAIEPVYRENVHEVLEFEAGHMVGVFEDVLPAYGLRIRPVDRIASVRERLDVAPDDHYVGTFEIRREAGEPPPGPPVEVHVQAHPGRVRGLPAGWYRHRDGELERVSDELVERRHVVAINQQVHDRAAFGVALLAHETRPWLAYVALGAELHRLQRNNAGIGLMSSGYSSKSGHPMPAARRVEAIVGRAPQAMYFALGGRVSPEQVAGEDMREDAVHMKGPAELIKEELARLLPDYMLPNRVLIVDALPLTANGKVDAAALRSLAGVRPPEPYAEPVTRTERWLAAEWGRALKYEEVSASDDFFACGGNSLTAVALINRINAEFGTRLPFQVLFESPRLSDLAGRIDAGLGTPSSRLVPLSEPGVLEGRPVFCWPGLGGYPMNLRLLARRAVPDRPFYGIQAYGLNPGEVPYPTIRDMAAADLAEIRRTQPEGPYTLWGYSFGARVAFETARLLERDGDRVDRLVLICPGNPRVRAGRTAADRPREASFADPEYVAILLSVFTGTVSGPDLERCLEQVRDQDTFADFVHGLLPALDRPLVLRIARLVARTYAFPYTFTGLSAPVTVIRAAGDDRPGIDGTLIDLATDHYGALREPGVAELTAAILTTSKES</sequence>
<protein>
    <recommendedName>
        <fullName evidence="3">Carrier domain-containing protein</fullName>
    </recommendedName>
</protein>